<feature type="domain" description="FAD/NAD(P)-binding" evidence="5">
    <location>
        <begin position="4"/>
        <end position="302"/>
    </location>
</feature>
<keyword evidence="3" id="KW-0274">FAD</keyword>
<dbReference type="GO" id="GO:0016651">
    <property type="term" value="F:oxidoreductase activity, acting on NAD(P)H"/>
    <property type="evidence" value="ECO:0007669"/>
    <property type="project" value="TreeGrafter"/>
</dbReference>
<dbReference type="InterPro" id="IPR016156">
    <property type="entry name" value="FAD/NAD-linked_Rdtase_dimer_sf"/>
</dbReference>
<sequence>MKNSIVIIGTGHAAAQLAVSLRQQKFQGEITMIGNEPYLPYHRPPLSKAFLSNEKTIDELMIRTPEFYHKHQINIMCHRNVVQIDRIQQTVKLDDGQQITYDQLAICTGARVRKLSVEGHQLSGVFYIKTIDDVIHLKKHMCTAQRAVVIGGGYIGLEAAAVLKHHGLAVTVFEAEERILKRVTAPELSEFYTRIHYEEGVCIHVHKSVEKLLGTNGAVKQVVCQDGTIFDTDLVIVGIGVLPNIELAQQAGLKVEQGICIDAYGQTSDQRIVAAGDCVQYFSQQYQRSVRIESIPNANDQAKIAASTLCGDTKTFDSLPWFWSDQYDLKLQIAGLNNGYDQVYVRGDLAVGRSIAIFYYKQNRMIAADCINRPQEFMLSKRVISSGIIIDPVILTDENISINDLINNINKVS</sequence>
<evidence type="ECO:0000256" key="3">
    <source>
        <dbReference type="ARBA" id="ARBA00022827"/>
    </source>
</evidence>
<dbReference type="RefSeq" id="WP_005214789.1">
    <property type="nucleotide sequence ID" value="NZ_KB850089.1"/>
</dbReference>
<dbReference type="Pfam" id="PF14759">
    <property type="entry name" value="Reductase_C"/>
    <property type="match status" value="1"/>
</dbReference>
<dbReference type="PRINTS" id="PR00368">
    <property type="entry name" value="FADPNR"/>
</dbReference>
<reference evidence="7 8" key="1">
    <citation type="submission" date="2013-02" db="EMBL/GenBank/DDBJ databases">
        <title>The Genome Sequence of Acinetobacter sp. ANC 3862.</title>
        <authorList>
            <consortium name="The Broad Institute Genome Sequencing Platform"/>
            <consortium name="The Broad Institute Genome Sequencing Center for Infectious Disease"/>
            <person name="Cerqueira G."/>
            <person name="Feldgarden M."/>
            <person name="Courvalin P."/>
            <person name="Perichon B."/>
            <person name="Grillot-Courvalin C."/>
            <person name="Clermont D."/>
            <person name="Rocha E."/>
            <person name="Yoon E.-J."/>
            <person name="Nemec A."/>
            <person name="Walker B."/>
            <person name="Young S.K."/>
            <person name="Zeng Q."/>
            <person name="Gargeya S."/>
            <person name="Fitzgerald M."/>
            <person name="Haas B."/>
            <person name="Abouelleil A."/>
            <person name="Alvarado L."/>
            <person name="Arachchi H.M."/>
            <person name="Berlin A.M."/>
            <person name="Chapman S.B."/>
            <person name="Dewar J."/>
            <person name="Goldberg J."/>
            <person name="Griggs A."/>
            <person name="Gujja S."/>
            <person name="Hansen M."/>
            <person name="Howarth C."/>
            <person name="Imamovic A."/>
            <person name="Larimer J."/>
            <person name="McCowan C."/>
            <person name="Murphy C."/>
            <person name="Neiman D."/>
            <person name="Pearson M."/>
            <person name="Priest M."/>
            <person name="Roberts A."/>
            <person name="Saif S."/>
            <person name="Shea T."/>
            <person name="Sisk P."/>
            <person name="Sykes S."/>
            <person name="Wortman J."/>
            <person name="Nusbaum C."/>
            <person name="Birren B."/>
        </authorList>
    </citation>
    <scope>NUCLEOTIDE SEQUENCE [LARGE SCALE GENOMIC DNA]</scope>
    <source>
        <strain evidence="7 8">ANC 3862</strain>
    </source>
</reference>
<dbReference type="InterPro" id="IPR028202">
    <property type="entry name" value="Reductase_C"/>
</dbReference>
<name>N9NN28_9GAMM</name>
<evidence type="ECO:0000313" key="8">
    <source>
        <dbReference type="Proteomes" id="UP000013248"/>
    </source>
</evidence>
<dbReference type="Pfam" id="PF07992">
    <property type="entry name" value="Pyr_redox_2"/>
    <property type="match status" value="1"/>
</dbReference>
<evidence type="ECO:0000256" key="2">
    <source>
        <dbReference type="ARBA" id="ARBA00022630"/>
    </source>
</evidence>
<evidence type="ECO:0000259" key="6">
    <source>
        <dbReference type="Pfam" id="PF14759"/>
    </source>
</evidence>
<dbReference type="Gene3D" id="3.50.50.60">
    <property type="entry name" value="FAD/NAD(P)-binding domain"/>
    <property type="match status" value="2"/>
</dbReference>
<dbReference type="PATRIC" id="fig|1217705.3.peg.441"/>
<evidence type="ECO:0000259" key="5">
    <source>
        <dbReference type="Pfam" id="PF07992"/>
    </source>
</evidence>
<dbReference type="HOGENOM" id="CLU_003291_4_0_6"/>
<dbReference type="SUPFAM" id="SSF55424">
    <property type="entry name" value="FAD/NAD-linked reductases, dimerisation (C-terminal) domain"/>
    <property type="match status" value="1"/>
</dbReference>
<dbReference type="InterPro" id="IPR050446">
    <property type="entry name" value="FAD-oxidoreductase/Apoptosis"/>
</dbReference>
<dbReference type="InterPro" id="IPR023753">
    <property type="entry name" value="FAD/NAD-binding_dom"/>
</dbReference>
<gene>
    <name evidence="7" type="ORF">F900_00466</name>
</gene>
<dbReference type="PANTHER" id="PTHR43557:SF2">
    <property type="entry name" value="RIESKE DOMAIN-CONTAINING PROTEIN-RELATED"/>
    <property type="match status" value="1"/>
</dbReference>
<accession>N9NN28</accession>
<dbReference type="STRING" id="1217705.F900_00466"/>
<comment type="cofactor">
    <cofactor evidence="1">
        <name>FAD</name>
        <dbReference type="ChEBI" id="CHEBI:57692"/>
    </cofactor>
</comment>
<dbReference type="PRINTS" id="PR00411">
    <property type="entry name" value="PNDRDTASEI"/>
</dbReference>
<dbReference type="InterPro" id="IPR036188">
    <property type="entry name" value="FAD/NAD-bd_sf"/>
</dbReference>
<dbReference type="Proteomes" id="UP000013248">
    <property type="component" value="Unassembled WGS sequence"/>
</dbReference>
<keyword evidence="2" id="KW-0285">Flavoprotein</keyword>
<feature type="domain" description="Reductase C-terminal" evidence="6">
    <location>
        <begin position="321"/>
        <end position="405"/>
    </location>
</feature>
<evidence type="ECO:0008006" key="9">
    <source>
        <dbReference type="Google" id="ProtNLM"/>
    </source>
</evidence>
<dbReference type="PANTHER" id="PTHR43557">
    <property type="entry name" value="APOPTOSIS-INDUCING FACTOR 1"/>
    <property type="match status" value="1"/>
</dbReference>
<evidence type="ECO:0000256" key="4">
    <source>
        <dbReference type="ARBA" id="ARBA00023002"/>
    </source>
</evidence>
<dbReference type="Gene3D" id="3.30.390.30">
    <property type="match status" value="1"/>
</dbReference>
<evidence type="ECO:0000256" key="1">
    <source>
        <dbReference type="ARBA" id="ARBA00001974"/>
    </source>
</evidence>
<protein>
    <recommendedName>
        <fullName evidence="9">FAD/NAD(P)-binding domain-containing protein</fullName>
    </recommendedName>
</protein>
<organism evidence="7 8">
    <name type="scientific">Acinetobacter modestus</name>
    <dbReference type="NCBI Taxonomy" id="1776740"/>
    <lineage>
        <taxon>Bacteria</taxon>
        <taxon>Pseudomonadati</taxon>
        <taxon>Pseudomonadota</taxon>
        <taxon>Gammaproteobacteria</taxon>
        <taxon>Moraxellales</taxon>
        <taxon>Moraxellaceae</taxon>
        <taxon>Acinetobacter</taxon>
    </lineage>
</organism>
<comment type="caution">
    <text evidence="7">The sequence shown here is derived from an EMBL/GenBank/DDBJ whole genome shotgun (WGS) entry which is preliminary data.</text>
</comment>
<dbReference type="EMBL" id="APRP01000005">
    <property type="protein sequence ID" value="ENX04127.1"/>
    <property type="molecule type" value="Genomic_DNA"/>
</dbReference>
<proteinExistence type="predicted"/>
<dbReference type="AlphaFoldDB" id="N9NN28"/>
<evidence type="ECO:0000313" key="7">
    <source>
        <dbReference type="EMBL" id="ENX04127.1"/>
    </source>
</evidence>
<dbReference type="SUPFAM" id="SSF51905">
    <property type="entry name" value="FAD/NAD(P)-binding domain"/>
    <property type="match status" value="2"/>
</dbReference>
<dbReference type="eggNOG" id="COG0446">
    <property type="taxonomic scope" value="Bacteria"/>
</dbReference>
<dbReference type="GO" id="GO:0005737">
    <property type="term" value="C:cytoplasm"/>
    <property type="evidence" value="ECO:0007669"/>
    <property type="project" value="TreeGrafter"/>
</dbReference>
<keyword evidence="4" id="KW-0560">Oxidoreductase</keyword>